<accession>A0ACC2U6X7</accession>
<name>A0ACC2U6X7_9FUNG</name>
<evidence type="ECO:0000313" key="2">
    <source>
        <dbReference type="Proteomes" id="UP001165960"/>
    </source>
</evidence>
<protein>
    <submittedName>
        <fullName evidence="1">Uncharacterized protein</fullName>
    </submittedName>
</protein>
<gene>
    <name evidence="1" type="ORF">DSO57_1001307</name>
</gene>
<proteinExistence type="predicted"/>
<reference evidence="1" key="1">
    <citation type="submission" date="2022-04" db="EMBL/GenBank/DDBJ databases">
        <title>Genome of the entomopathogenic fungus Entomophthora muscae.</title>
        <authorList>
            <person name="Elya C."/>
            <person name="Lovett B.R."/>
            <person name="Lee E."/>
            <person name="Macias A.M."/>
            <person name="Hajek A.E."/>
            <person name="De Bivort B.L."/>
            <person name="Kasson M.T."/>
            <person name="De Fine Licht H.H."/>
            <person name="Stajich J.E."/>
        </authorList>
    </citation>
    <scope>NUCLEOTIDE SEQUENCE</scope>
    <source>
        <strain evidence="1">Berkeley</strain>
    </source>
</reference>
<dbReference type="EMBL" id="QTSX02001423">
    <property type="protein sequence ID" value="KAJ9082778.1"/>
    <property type="molecule type" value="Genomic_DNA"/>
</dbReference>
<keyword evidence="2" id="KW-1185">Reference proteome</keyword>
<dbReference type="Proteomes" id="UP001165960">
    <property type="component" value="Unassembled WGS sequence"/>
</dbReference>
<sequence>MHLVSLFLLTAVYYCQDVPGADTRLFGKNDILNPKTAIKKFISTITPSVVPLGLKTLVFVPAVAKDPPGRIPAASADDVKKYFTNANIPTCPEEKIGGRDCICKETYSNVQYIEDKASRTLVVVAINRKYNQIVVAYRITDNIQNWIDNLVIQFTDVADMPEGVRVFRGVYTDFMSSYYRVKDAVEALLDDARFKNHTLFVTGYSLGGGLAQISTPSWHNLLKARNDRRRMEVVSYLNPRVGNRAFAEYLESFNIPITHFSQENDLVSHLPGRKQGYVHAGVEMYGAKINGKFIIRQCSQAYDEDPTCVLSTFYKKSALAHAIPLGKFVPLPPYC</sequence>
<evidence type="ECO:0000313" key="1">
    <source>
        <dbReference type="EMBL" id="KAJ9082778.1"/>
    </source>
</evidence>
<comment type="caution">
    <text evidence="1">The sequence shown here is derived from an EMBL/GenBank/DDBJ whole genome shotgun (WGS) entry which is preliminary data.</text>
</comment>
<organism evidence="1 2">
    <name type="scientific">Entomophthora muscae</name>
    <dbReference type="NCBI Taxonomy" id="34485"/>
    <lineage>
        <taxon>Eukaryota</taxon>
        <taxon>Fungi</taxon>
        <taxon>Fungi incertae sedis</taxon>
        <taxon>Zoopagomycota</taxon>
        <taxon>Entomophthoromycotina</taxon>
        <taxon>Entomophthoromycetes</taxon>
        <taxon>Entomophthorales</taxon>
        <taxon>Entomophthoraceae</taxon>
        <taxon>Entomophthora</taxon>
    </lineage>
</organism>